<comment type="cofactor">
    <cofactor evidence="1">
        <name>FAD</name>
        <dbReference type="ChEBI" id="CHEBI:57692"/>
    </cofactor>
</comment>
<dbReference type="PRINTS" id="PR00411">
    <property type="entry name" value="PNDRDTASEI"/>
</dbReference>
<dbReference type="PANTHER" id="PTHR42887">
    <property type="entry name" value="OS12G0638800 PROTEIN"/>
    <property type="match status" value="1"/>
</dbReference>
<protein>
    <submittedName>
        <fullName evidence="6">Flavoprotein</fullName>
    </submittedName>
</protein>
<evidence type="ECO:0000256" key="1">
    <source>
        <dbReference type="ARBA" id="ARBA00001974"/>
    </source>
</evidence>
<dbReference type="EMBL" id="BMXF01000003">
    <property type="protein sequence ID" value="GHB75979.1"/>
    <property type="molecule type" value="Genomic_DNA"/>
</dbReference>
<evidence type="ECO:0000256" key="2">
    <source>
        <dbReference type="ARBA" id="ARBA00022630"/>
    </source>
</evidence>
<dbReference type="PRINTS" id="PR00368">
    <property type="entry name" value="FADPNR"/>
</dbReference>
<dbReference type="Pfam" id="PF03486">
    <property type="entry name" value="HI0933_like"/>
    <property type="match status" value="1"/>
</dbReference>
<dbReference type="InterPro" id="IPR036188">
    <property type="entry name" value="FAD/NAD-bd_sf"/>
</dbReference>
<keyword evidence="7" id="KW-1185">Reference proteome</keyword>
<dbReference type="SUPFAM" id="SSF51905">
    <property type="entry name" value="FAD/NAD(P)-binding domain"/>
    <property type="match status" value="1"/>
</dbReference>
<dbReference type="Gene3D" id="3.50.50.60">
    <property type="entry name" value="FAD/NAD(P)-binding domain"/>
    <property type="match status" value="1"/>
</dbReference>
<dbReference type="Pfam" id="PF22780">
    <property type="entry name" value="HI0933_like_1st"/>
    <property type="match status" value="1"/>
</dbReference>
<sequence length="413" mass="45674">MHTLTTMRIVIIGGGAAGFLAAITAAEHSPESEIIILEKNRTVLNKVRISGGGRCNVTHACFDNRLMVKNYPRGERFLKQLLPQFDVQSTIDWFAARNVIMKTEGDGRMFPVSNSSETIVNCLMSEARKNGVQVRTSTAVKSFCYQEEGRSFDLNLTDNTTLAADRLLIASGGYPKLESFTWLAEHAHEVEPPVPSLFTFNAPGNYLLPLSGVSVQDAGVKIMGTKLEWRGPVLITHWGFSGPAVLKLSAWGARVLADKQYVFCCRINWVPGQTEAEVRERLMQEKAANPKQMVATYARFGLPLRLWRAFLENSEIDTATRWAEISNKSLNRLTNSLTNSQFDIHGKSTYKEEFVTAGGVALHEVNQTTLESSRIPGLYFAGEVLNVDGITGGFNFQNAWTTGYIAGKNIALD</sequence>
<name>A0A8J3D562_9BACT</name>
<evidence type="ECO:0000256" key="3">
    <source>
        <dbReference type="ARBA" id="ARBA00022827"/>
    </source>
</evidence>
<dbReference type="AlphaFoldDB" id="A0A8J3D562"/>
<evidence type="ECO:0000313" key="6">
    <source>
        <dbReference type="EMBL" id="GHB75979.1"/>
    </source>
</evidence>
<proteinExistence type="predicted"/>
<feature type="domain" description="RsdA/BaiN/AoA(So)-like insert" evidence="5">
    <location>
        <begin position="194"/>
        <end position="355"/>
    </location>
</feature>
<dbReference type="Proteomes" id="UP000598271">
    <property type="component" value="Unassembled WGS sequence"/>
</dbReference>
<dbReference type="SUPFAM" id="SSF160996">
    <property type="entry name" value="HI0933 insert domain-like"/>
    <property type="match status" value="1"/>
</dbReference>
<evidence type="ECO:0000259" key="4">
    <source>
        <dbReference type="Pfam" id="PF03486"/>
    </source>
</evidence>
<dbReference type="Gene3D" id="2.40.30.10">
    <property type="entry name" value="Translation factors"/>
    <property type="match status" value="1"/>
</dbReference>
<accession>A0A8J3D562</accession>
<dbReference type="InterPro" id="IPR055178">
    <property type="entry name" value="RsdA/BaiN/AoA(So)-like_dom"/>
</dbReference>
<dbReference type="NCBIfam" id="TIGR00275">
    <property type="entry name" value="aminoacetone oxidase family FAD-binding enzyme"/>
    <property type="match status" value="1"/>
</dbReference>
<feature type="domain" description="RsdA/BaiN/AoA(So)-like Rossmann fold-like" evidence="4">
    <location>
        <begin position="8"/>
        <end position="408"/>
    </location>
</feature>
<comment type="caution">
    <text evidence="6">The sequence shown here is derived from an EMBL/GenBank/DDBJ whole genome shotgun (WGS) entry which is preliminary data.</text>
</comment>
<evidence type="ECO:0000313" key="7">
    <source>
        <dbReference type="Proteomes" id="UP000598271"/>
    </source>
</evidence>
<gene>
    <name evidence="6" type="ORF">GCM10007390_32300</name>
</gene>
<dbReference type="InterPro" id="IPR023166">
    <property type="entry name" value="BaiN-like_dom_sf"/>
</dbReference>
<evidence type="ECO:0000259" key="5">
    <source>
        <dbReference type="Pfam" id="PF22780"/>
    </source>
</evidence>
<dbReference type="Gene3D" id="1.10.8.260">
    <property type="entry name" value="HI0933 insert domain-like"/>
    <property type="match status" value="1"/>
</dbReference>
<dbReference type="PANTHER" id="PTHR42887:SF2">
    <property type="entry name" value="OS12G0638800 PROTEIN"/>
    <property type="match status" value="1"/>
</dbReference>
<keyword evidence="2" id="KW-0285">Flavoprotein</keyword>
<dbReference type="RefSeq" id="WP_229581029.1">
    <property type="nucleotide sequence ID" value="NZ_BMXF01000003.1"/>
</dbReference>
<dbReference type="InterPro" id="IPR057661">
    <property type="entry name" value="RsdA/BaiN/AoA(So)_Rossmann"/>
</dbReference>
<keyword evidence="3" id="KW-0274">FAD</keyword>
<reference evidence="6 7" key="1">
    <citation type="journal article" date="2014" name="Int. J. Syst. Evol. Microbiol.">
        <title>Complete genome sequence of Corynebacterium casei LMG S-19264T (=DSM 44701T), isolated from a smear-ripened cheese.</title>
        <authorList>
            <consortium name="US DOE Joint Genome Institute (JGI-PGF)"/>
            <person name="Walter F."/>
            <person name="Albersmeier A."/>
            <person name="Kalinowski J."/>
            <person name="Ruckert C."/>
        </authorList>
    </citation>
    <scope>NUCLEOTIDE SEQUENCE [LARGE SCALE GENOMIC DNA]</scope>
    <source>
        <strain evidence="6 7">KCTC 12866</strain>
    </source>
</reference>
<organism evidence="6 7">
    <name type="scientific">Persicitalea jodogahamensis</name>
    <dbReference type="NCBI Taxonomy" id="402147"/>
    <lineage>
        <taxon>Bacteria</taxon>
        <taxon>Pseudomonadati</taxon>
        <taxon>Bacteroidota</taxon>
        <taxon>Cytophagia</taxon>
        <taxon>Cytophagales</taxon>
        <taxon>Spirosomataceae</taxon>
        <taxon>Persicitalea</taxon>
    </lineage>
</organism>
<dbReference type="InterPro" id="IPR004792">
    <property type="entry name" value="BaiN-like"/>
</dbReference>